<keyword evidence="1" id="KW-0472">Membrane</keyword>
<keyword evidence="1" id="KW-1133">Transmembrane helix</keyword>
<dbReference type="GO" id="GO:0008641">
    <property type="term" value="F:ubiquitin-like modifier activating enzyme activity"/>
    <property type="evidence" value="ECO:0007669"/>
    <property type="project" value="InterPro"/>
</dbReference>
<gene>
    <name evidence="2" type="ORF">POPTR_012G097700</name>
</gene>
<proteinExistence type="predicted"/>
<accession>A0A3N7FU06</accession>
<evidence type="ECO:0000256" key="1">
    <source>
        <dbReference type="SAM" id="Phobius"/>
    </source>
</evidence>
<name>A0A3N7FU06_POPTR</name>
<evidence type="ECO:0000313" key="2">
    <source>
        <dbReference type="EMBL" id="RQO98513.1"/>
    </source>
</evidence>
<protein>
    <recommendedName>
        <fullName evidence="4">THIF-type NAD/FAD binding fold domain-containing protein</fullName>
    </recommendedName>
</protein>
<dbReference type="Gene3D" id="3.40.50.720">
    <property type="entry name" value="NAD(P)-binding Rossmann-like Domain"/>
    <property type="match status" value="1"/>
</dbReference>
<sequence>MVNFFVAVVVVVVTGGNPYSRLMALQRMGIVDNYERIRDFSVAVIGVVAGLLVQNTLKFLLQFGHVSPYLGYNSLKDYFPTMEMRPNPQCSNAACLERQKEYLLEKPAGDAAIRAKMEAEALLVPEGPLHADNEWDISVVDDSEPEKTDATSSDALKVLLVSSQLQMSFKNPQLLNQLQLRLMTLKNFGSNLMPLMLIKVQY</sequence>
<organism evidence="2 3">
    <name type="scientific">Populus trichocarpa</name>
    <name type="common">Western balsam poplar</name>
    <name type="synonym">Populus balsamifera subsp. trichocarpa</name>
    <dbReference type="NCBI Taxonomy" id="3694"/>
    <lineage>
        <taxon>Eukaryota</taxon>
        <taxon>Viridiplantae</taxon>
        <taxon>Streptophyta</taxon>
        <taxon>Embryophyta</taxon>
        <taxon>Tracheophyta</taxon>
        <taxon>Spermatophyta</taxon>
        <taxon>Magnoliopsida</taxon>
        <taxon>eudicotyledons</taxon>
        <taxon>Gunneridae</taxon>
        <taxon>Pentapetalae</taxon>
        <taxon>rosids</taxon>
        <taxon>fabids</taxon>
        <taxon>Malpighiales</taxon>
        <taxon>Salicaceae</taxon>
        <taxon>Saliceae</taxon>
        <taxon>Populus</taxon>
    </lineage>
</organism>
<dbReference type="InParanoid" id="A0A3N7FU06"/>
<feature type="transmembrane region" description="Helical" evidence="1">
    <location>
        <begin position="40"/>
        <end position="61"/>
    </location>
</feature>
<keyword evidence="3" id="KW-1185">Reference proteome</keyword>
<dbReference type="STRING" id="3694.A0A3N7FU06"/>
<dbReference type="AlphaFoldDB" id="A0A3N7FU06"/>
<dbReference type="SUPFAM" id="SSF69572">
    <property type="entry name" value="Activating enzymes of the ubiquitin-like proteins"/>
    <property type="match status" value="1"/>
</dbReference>
<dbReference type="EMBL" id="CM009301">
    <property type="protein sequence ID" value="RQO98515.1"/>
    <property type="molecule type" value="Genomic_DNA"/>
</dbReference>
<dbReference type="InterPro" id="IPR035985">
    <property type="entry name" value="Ubiquitin-activating_enz"/>
</dbReference>
<reference evidence="2" key="2">
    <citation type="submission" date="2017-07" db="EMBL/GenBank/DDBJ databases">
        <title>WGS assembly of Populus trichocarpa.</title>
        <authorList>
            <person name="Tuskan G."/>
            <person name="Difazio S."/>
            <person name="Jansson S."/>
            <person name="Bohlmann J."/>
            <person name="Grigoriev I."/>
            <person name="Hellsten U."/>
            <person name="Putnam N."/>
            <person name="Ralph S."/>
            <person name="Rombauts S."/>
            <person name="Salamov A."/>
            <person name="Schein J."/>
            <person name="Sterck L."/>
            <person name="Aerts A."/>
            <person name="Bhalerao R."/>
            <person name="Bhalerao R."/>
            <person name="Blaudez D."/>
            <person name="Boerjan W."/>
            <person name="Brun A."/>
            <person name="Brunner A."/>
            <person name="Busov V."/>
            <person name="Campbell M."/>
            <person name="Carlson J."/>
            <person name="Chalot M."/>
            <person name="Chapman J."/>
            <person name="Chen G."/>
            <person name="Cooper D."/>
            <person name="Coutinho P."/>
            <person name="Couturier J."/>
            <person name="Covert S."/>
            <person name="Cronk Q."/>
            <person name="Cunningham R."/>
            <person name="Davis J."/>
            <person name="Degroeve S."/>
            <person name="Dejardin A."/>
            <person name="Depamphilis C."/>
            <person name="Detter J."/>
            <person name="Dirks B."/>
            <person name="Dubchak I."/>
            <person name="Duplessis S."/>
            <person name="Ehlting J."/>
            <person name="Ellis B."/>
            <person name="Gendler K."/>
            <person name="Goodstein D."/>
            <person name="Gribskov M."/>
            <person name="Grimwood J."/>
            <person name="Groover A."/>
            <person name="Gunter L."/>
            <person name="Hamberger B."/>
            <person name="Heinze B."/>
            <person name="Helariutta Y."/>
            <person name="Henrissat B."/>
            <person name="Holligan D."/>
            <person name="Holt R."/>
            <person name="Huang W."/>
            <person name="Islam-Faridi N."/>
            <person name="Jones S."/>
            <person name="Jones-Rhoades M."/>
            <person name="Jorgensen R."/>
            <person name="Joshi C."/>
            <person name="Kangasjarvi J."/>
            <person name="Karlsson J."/>
            <person name="Kelleher C."/>
            <person name="Kirkpatrick R."/>
            <person name="Kirst M."/>
            <person name="Kohler A."/>
            <person name="Kalluri U."/>
            <person name="Larimer F."/>
            <person name="Leebens-Mack J."/>
            <person name="Leple J."/>
            <person name="Locascio P."/>
            <person name="Lou Y."/>
            <person name="Lucas S."/>
            <person name="Martin F."/>
            <person name="Montanini B."/>
            <person name="Napoli C."/>
            <person name="Nelson D."/>
            <person name="Nelson C."/>
            <person name="Nieminen K."/>
            <person name="Nilsson O."/>
            <person name="Pereda V."/>
            <person name="Peter G."/>
            <person name="Philippe R."/>
            <person name="Pilate G."/>
            <person name="Poliakov A."/>
            <person name="Razumovskaya J."/>
            <person name="Richardson P."/>
            <person name="Rinaldi C."/>
            <person name="Ritland K."/>
            <person name="Rouze P."/>
            <person name="Ryaboy D."/>
            <person name="Schmutz J."/>
            <person name="Schrader J."/>
            <person name="Segerman B."/>
            <person name="Shin H."/>
            <person name="Siddiqui A."/>
            <person name="Sterky F."/>
            <person name="Terry A."/>
            <person name="Tsai C."/>
            <person name="Uberbacher E."/>
            <person name="Unneberg P."/>
            <person name="Vahala J."/>
            <person name="Wall K."/>
            <person name="Wessler S."/>
            <person name="Yang G."/>
            <person name="Yin T."/>
            <person name="Douglas C."/>
            <person name="Marra M."/>
            <person name="Sandberg G."/>
            <person name="Van De Peer Y."/>
            <person name="Rokhsar D."/>
        </authorList>
    </citation>
    <scope>NUCLEOTIDE SEQUENCE</scope>
    <source>
        <strain evidence="2">Nisqually-1</strain>
    </source>
</reference>
<dbReference type="Proteomes" id="UP000006729">
    <property type="component" value="Chromosome 12"/>
</dbReference>
<evidence type="ECO:0000313" key="3">
    <source>
        <dbReference type="Proteomes" id="UP000006729"/>
    </source>
</evidence>
<keyword evidence="1" id="KW-0812">Transmembrane</keyword>
<reference evidence="2 3" key="1">
    <citation type="journal article" date="2006" name="Science">
        <title>The genome of black cottonwood, Populus trichocarpa (Torr. &amp; Gray).</title>
        <authorList>
            <person name="Tuskan G.A."/>
            <person name="Difazio S."/>
            <person name="Jansson S."/>
            <person name="Bohlmann J."/>
            <person name="Grigoriev I."/>
            <person name="Hellsten U."/>
            <person name="Putnam N."/>
            <person name="Ralph S."/>
            <person name="Rombauts S."/>
            <person name="Salamov A."/>
            <person name="Schein J."/>
            <person name="Sterck L."/>
            <person name="Aerts A."/>
            <person name="Bhalerao R.R."/>
            <person name="Bhalerao R.P."/>
            <person name="Blaudez D."/>
            <person name="Boerjan W."/>
            <person name="Brun A."/>
            <person name="Brunner A."/>
            <person name="Busov V."/>
            <person name="Campbell M."/>
            <person name="Carlson J."/>
            <person name="Chalot M."/>
            <person name="Chapman J."/>
            <person name="Chen G.L."/>
            <person name="Cooper D."/>
            <person name="Coutinho P.M."/>
            <person name="Couturier J."/>
            <person name="Covert S."/>
            <person name="Cronk Q."/>
            <person name="Cunningham R."/>
            <person name="Davis J."/>
            <person name="Degroeve S."/>
            <person name="Dejardin A."/>
            <person name="Depamphilis C."/>
            <person name="Detter J."/>
            <person name="Dirks B."/>
            <person name="Dubchak I."/>
            <person name="Duplessis S."/>
            <person name="Ehlting J."/>
            <person name="Ellis B."/>
            <person name="Gendler K."/>
            <person name="Goodstein D."/>
            <person name="Gribskov M."/>
            <person name="Grimwood J."/>
            <person name="Groover A."/>
            <person name="Gunter L."/>
            <person name="Hamberger B."/>
            <person name="Heinze B."/>
            <person name="Helariutta Y."/>
            <person name="Henrissat B."/>
            <person name="Holligan D."/>
            <person name="Holt R."/>
            <person name="Huang W."/>
            <person name="Islam-Faridi N."/>
            <person name="Jones S."/>
            <person name="Jones-Rhoades M."/>
            <person name="Jorgensen R."/>
            <person name="Joshi C."/>
            <person name="Kangasjarvi J."/>
            <person name="Karlsson J."/>
            <person name="Kelleher C."/>
            <person name="Kirkpatrick R."/>
            <person name="Kirst M."/>
            <person name="Kohler A."/>
            <person name="Kalluri U."/>
            <person name="Larimer F."/>
            <person name="Leebens-Mack J."/>
            <person name="Leple J.C."/>
            <person name="Locascio P."/>
            <person name="Lou Y."/>
            <person name="Lucas S."/>
            <person name="Martin F."/>
            <person name="Montanini B."/>
            <person name="Napoli C."/>
            <person name="Nelson D.R."/>
            <person name="Nelson C."/>
            <person name="Nieminen K."/>
            <person name="Nilsson O."/>
            <person name="Pereda V."/>
            <person name="Peter G."/>
            <person name="Philippe R."/>
            <person name="Pilate G."/>
            <person name="Poliakov A."/>
            <person name="Razumovskaya J."/>
            <person name="Richardson P."/>
            <person name="Rinaldi C."/>
            <person name="Ritland K."/>
            <person name="Rouze P."/>
            <person name="Ryaboy D."/>
            <person name="Schmutz J."/>
            <person name="Schrader J."/>
            <person name="Segerman B."/>
            <person name="Shin H."/>
            <person name="Siddiqui A."/>
            <person name="Sterky F."/>
            <person name="Terry A."/>
            <person name="Tsai C.J."/>
            <person name="Uberbacher E."/>
            <person name="Unneberg P."/>
            <person name="Vahala J."/>
            <person name="Wall K."/>
            <person name="Wessler S."/>
            <person name="Yang G."/>
            <person name="Yin T."/>
            <person name="Douglas C."/>
            <person name="Marra M."/>
            <person name="Sandberg G."/>
            <person name="Van de Peer Y."/>
            <person name="Rokhsar D."/>
        </authorList>
    </citation>
    <scope>NUCLEOTIDE SEQUENCE [LARGE SCALE GENOMIC DNA]</scope>
    <source>
        <strain evidence="3">cv. Nisqually</strain>
        <strain evidence="2">Nisqually-1</strain>
    </source>
</reference>
<evidence type="ECO:0008006" key="4">
    <source>
        <dbReference type="Google" id="ProtNLM"/>
    </source>
</evidence>
<dbReference type="EMBL" id="CM009301">
    <property type="protein sequence ID" value="RQO98513.1"/>
    <property type="molecule type" value="Genomic_DNA"/>
</dbReference>